<dbReference type="EC" id="2.7.7.18" evidence="11"/>
<evidence type="ECO:0000259" key="12">
    <source>
        <dbReference type="Pfam" id="PF01467"/>
    </source>
</evidence>
<evidence type="ECO:0000256" key="3">
    <source>
        <dbReference type="ARBA" id="ARBA00009014"/>
    </source>
</evidence>
<keyword evidence="8 11" id="KW-0067">ATP-binding</keyword>
<dbReference type="NCBIfam" id="TIGR00482">
    <property type="entry name" value="nicotinate (nicotinamide) nucleotide adenylyltransferase"/>
    <property type="match status" value="1"/>
</dbReference>
<keyword evidence="7 11" id="KW-0547">Nucleotide-binding</keyword>
<comment type="catalytic activity">
    <reaction evidence="10 11">
        <text>nicotinate beta-D-ribonucleotide + ATP + H(+) = deamido-NAD(+) + diphosphate</text>
        <dbReference type="Rhea" id="RHEA:22860"/>
        <dbReference type="ChEBI" id="CHEBI:15378"/>
        <dbReference type="ChEBI" id="CHEBI:30616"/>
        <dbReference type="ChEBI" id="CHEBI:33019"/>
        <dbReference type="ChEBI" id="CHEBI:57502"/>
        <dbReference type="ChEBI" id="CHEBI:58437"/>
        <dbReference type="EC" id="2.7.7.18"/>
    </reaction>
</comment>
<name>A0ABQ0E0E5_9PORP</name>
<keyword evidence="5 11" id="KW-0808">Transferase</keyword>
<keyword evidence="14" id="KW-1185">Reference proteome</keyword>
<comment type="pathway">
    <text evidence="2 11">Cofactor biosynthesis; NAD(+) biosynthesis; deamido-NAD(+) from nicotinate D-ribonucleotide: step 1/1.</text>
</comment>
<accession>A0ABQ0E0E5</accession>
<evidence type="ECO:0000256" key="5">
    <source>
        <dbReference type="ARBA" id="ARBA00022679"/>
    </source>
</evidence>
<gene>
    <name evidence="11 13" type="primary">nadD</name>
    <name evidence="13" type="ORF">Tsumi_02800</name>
</gene>
<reference evidence="13 14" key="1">
    <citation type="journal article" date="2025" name="Int. J. Syst. Evol. Microbiol.">
        <title>Desulfovibrio falkowii sp. nov., Porphyromonas miyakawae sp. nov., Mediterraneibacter flintii sp. nov. and Owariibacterium komagatae gen. nov., sp. nov., isolated from human faeces.</title>
        <authorList>
            <person name="Hamaguchi T."/>
            <person name="Ohara M."/>
            <person name="Hisatomi A."/>
            <person name="Sekiguchi K."/>
            <person name="Takeda J.I."/>
            <person name="Ueyama J."/>
            <person name="Ito M."/>
            <person name="Nishiwaki H."/>
            <person name="Ogi T."/>
            <person name="Hirayama M."/>
            <person name="Ohkuma M."/>
            <person name="Sakamoto M."/>
            <person name="Ohno K."/>
        </authorList>
    </citation>
    <scope>NUCLEOTIDE SEQUENCE [LARGE SCALE GENOMIC DNA]</scope>
    <source>
        <strain evidence="13 14">13CB11C</strain>
    </source>
</reference>
<dbReference type="PANTHER" id="PTHR39321">
    <property type="entry name" value="NICOTINATE-NUCLEOTIDE ADENYLYLTRANSFERASE-RELATED"/>
    <property type="match status" value="1"/>
</dbReference>
<protein>
    <recommendedName>
        <fullName evidence="11">Probable nicotinate-nucleotide adenylyltransferase</fullName>
        <ecNumber evidence="11">2.7.7.18</ecNumber>
    </recommendedName>
    <alternativeName>
        <fullName evidence="11">Deamido-NAD(+) diphosphorylase</fullName>
    </alternativeName>
    <alternativeName>
        <fullName evidence="11">Deamido-NAD(+) pyrophosphorylase</fullName>
    </alternativeName>
    <alternativeName>
        <fullName evidence="11">Nicotinate mononucleotide adenylyltransferase</fullName>
        <shortName evidence="11">NaMN adenylyltransferase</shortName>
    </alternativeName>
</protein>
<evidence type="ECO:0000256" key="6">
    <source>
        <dbReference type="ARBA" id="ARBA00022695"/>
    </source>
</evidence>
<keyword evidence="4 11" id="KW-0662">Pyridine nucleotide biosynthesis</keyword>
<evidence type="ECO:0000256" key="1">
    <source>
        <dbReference type="ARBA" id="ARBA00002324"/>
    </source>
</evidence>
<evidence type="ECO:0000256" key="9">
    <source>
        <dbReference type="ARBA" id="ARBA00023027"/>
    </source>
</evidence>
<evidence type="ECO:0000256" key="8">
    <source>
        <dbReference type="ARBA" id="ARBA00022840"/>
    </source>
</evidence>
<proteinExistence type="inferred from homology"/>
<evidence type="ECO:0000313" key="14">
    <source>
        <dbReference type="Proteomes" id="UP001628220"/>
    </source>
</evidence>
<dbReference type="NCBIfam" id="TIGR00125">
    <property type="entry name" value="cyt_tran_rel"/>
    <property type="match status" value="1"/>
</dbReference>
<dbReference type="PANTHER" id="PTHR39321:SF3">
    <property type="entry name" value="PHOSPHOPANTETHEINE ADENYLYLTRANSFERASE"/>
    <property type="match status" value="1"/>
</dbReference>
<comment type="function">
    <text evidence="1 11">Catalyzes the reversible adenylation of nicotinate mononucleotide (NaMN) to nicotinic acid adenine dinucleotide (NaAD).</text>
</comment>
<evidence type="ECO:0000256" key="7">
    <source>
        <dbReference type="ARBA" id="ARBA00022741"/>
    </source>
</evidence>
<dbReference type="Proteomes" id="UP001628220">
    <property type="component" value="Unassembled WGS sequence"/>
</dbReference>
<dbReference type="Pfam" id="PF01467">
    <property type="entry name" value="CTP_transf_like"/>
    <property type="match status" value="1"/>
</dbReference>
<evidence type="ECO:0000256" key="10">
    <source>
        <dbReference type="ARBA" id="ARBA00048721"/>
    </source>
</evidence>
<dbReference type="CDD" id="cd02165">
    <property type="entry name" value="NMNAT"/>
    <property type="match status" value="1"/>
</dbReference>
<dbReference type="HAMAP" id="MF_00244">
    <property type="entry name" value="NaMN_adenylyltr"/>
    <property type="match status" value="1"/>
</dbReference>
<dbReference type="EMBL" id="BAAFSF010000001">
    <property type="protein sequence ID" value="GAB1251176.1"/>
    <property type="molecule type" value="Genomic_DNA"/>
</dbReference>
<dbReference type="InterPro" id="IPR014729">
    <property type="entry name" value="Rossmann-like_a/b/a_fold"/>
</dbReference>
<comment type="caution">
    <text evidence="13">The sequence shown here is derived from an EMBL/GenBank/DDBJ whole genome shotgun (WGS) entry which is preliminary data.</text>
</comment>
<comment type="similarity">
    <text evidence="3 11">Belongs to the NadD family.</text>
</comment>
<organism evidence="13 14">
    <name type="scientific">Porphyromonas miyakawae</name>
    <dbReference type="NCBI Taxonomy" id="3137470"/>
    <lineage>
        <taxon>Bacteria</taxon>
        <taxon>Pseudomonadati</taxon>
        <taxon>Bacteroidota</taxon>
        <taxon>Bacteroidia</taxon>
        <taxon>Bacteroidales</taxon>
        <taxon>Porphyromonadaceae</taxon>
        <taxon>Porphyromonas</taxon>
    </lineage>
</organism>
<dbReference type="RefSeq" id="WP_411914990.1">
    <property type="nucleotide sequence ID" value="NZ_BAAFSF010000001.1"/>
</dbReference>
<keyword evidence="9 11" id="KW-0520">NAD</keyword>
<evidence type="ECO:0000313" key="13">
    <source>
        <dbReference type="EMBL" id="GAB1251176.1"/>
    </source>
</evidence>
<evidence type="ECO:0000256" key="4">
    <source>
        <dbReference type="ARBA" id="ARBA00022642"/>
    </source>
</evidence>
<keyword evidence="6 11" id="KW-0548">Nucleotidyltransferase</keyword>
<evidence type="ECO:0000256" key="11">
    <source>
        <dbReference type="HAMAP-Rule" id="MF_00244"/>
    </source>
</evidence>
<evidence type="ECO:0000256" key="2">
    <source>
        <dbReference type="ARBA" id="ARBA00005019"/>
    </source>
</evidence>
<feature type="domain" description="Cytidyltransferase-like" evidence="12">
    <location>
        <begin position="6"/>
        <end position="167"/>
    </location>
</feature>
<dbReference type="InterPro" id="IPR004821">
    <property type="entry name" value="Cyt_trans-like"/>
</dbReference>
<dbReference type="SUPFAM" id="SSF52374">
    <property type="entry name" value="Nucleotidylyl transferase"/>
    <property type="match status" value="1"/>
</dbReference>
<dbReference type="InterPro" id="IPR005248">
    <property type="entry name" value="NadD/NMNAT"/>
</dbReference>
<dbReference type="Gene3D" id="3.40.50.620">
    <property type="entry name" value="HUPs"/>
    <property type="match status" value="1"/>
</dbReference>
<sequence length="200" mass="22769">MRRVAILGGTFDPIHIGHLALANWFLLNTELHLDQVLLVPTVQNPLKKKQSLFSFEERVAFIQAAIQGDTRFECSTIEASLPSPHYTFDTLEALHSEWHDASLCFIMGSDSWCNIKDWYRYQELIAGTDFLIYPRRGSVVAPESLTPRCYLAAEAPLIEISSTYLRDALRKGEDVRFFLPQPNLIHEMQSIVRNGTTTTL</sequence>
<dbReference type="GO" id="GO:0016779">
    <property type="term" value="F:nucleotidyltransferase activity"/>
    <property type="evidence" value="ECO:0007669"/>
    <property type="project" value="UniProtKB-KW"/>
</dbReference>